<gene>
    <name evidence="4" type="ORF">SAMN04489717_2594</name>
</gene>
<keyword evidence="2" id="KW-0560">Oxidoreductase</keyword>
<dbReference type="PANTHER" id="PTHR42760">
    <property type="entry name" value="SHORT-CHAIN DEHYDROGENASES/REDUCTASES FAMILY MEMBER"/>
    <property type="match status" value="1"/>
</dbReference>
<keyword evidence="5" id="KW-1185">Reference proteome</keyword>
<name>A0A1H1RY28_9ACTN</name>
<dbReference type="PANTHER" id="PTHR42760:SF78">
    <property type="entry name" value="3-OXOACYL-[ACYL-CARRIER-PROTEIN] REDUCTASE [NADH]"/>
    <property type="match status" value="1"/>
</dbReference>
<comment type="similarity">
    <text evidence="1 3">Belongs to the short-chain dehydrogenases/reductases (SDR) family.</text>
</comment>
<evidence type="ECO:0000256" key="3">
    <source>
        <dbReference type="RuleBase" id="RU000363"/>
    </source>
</evidence>
<dbReference type="SUPFAM" id="SSF51735">
    <property type="entry name" value="NAD(P)-binding Rossmann-fold domains"/>
    <property type="match status" value="1"/>
</dbReference>
<proteinExistence type="inferred from homology"/>
<reference evidence="4 5" key="1">
    <citation type="submission" date="2016-10" db="EMBL/GenBank/DDBJ databases">
        <authorList>
            <person name="de Groot N.N."/>
        </authorList>
    </citation>
    <scope>NUCLEOTIDE SEQUENCE [LARGE SCALE GENOMIC DNA]</scope>
    <source>
        <strain evidence="4 5">DSM 22024</strain>
    </source>
</reference>
<sequence length="267" mass="28496">MTAEQAHQDQEQDLAGRAALVTGSSRGLGRHYALHLARRGADVVIHDVDDRAAAEFGEAESGEAVAAEVRALGRRSAFVTADLTDPAAAERLVATTVETLGRLDILVNNAGGDIGATGPRPDPNDALDIDPDDIRAVVERNVLTTMYTCKFAGQHMRDRRTGKIVNVGSVAGHIPARNGIIYAAAKAANSHYTRCLAEELRPFDVNVNCISPAPTYTGRFLATRNVADQSDRSRLQQVAQPGDMAAIVLFLVSSASDHLTGETIVCW</sequence>
<dbReference type="InterPro" id="IPR002347">
    <property type="entry name" value="SDR_fam"/>
</dbReference>
<dbReference type="CDD" id="cd05233">
    <property type="entry name" value="SDR_c"/>
    <property type="match status" value="1"/>
</dbReference>
<dbReference type="InterPro" id="IPR036291">
    <property type="entry name" value="NAD(P)-bd_dom_sf"/>
</dbReference>
<dbReference type="Proteomes" id="UP000198983">
    <property type="component" value="Chromosome I"/>
</dbReference>
<accession>A0A1H1RY28</accession>
<dbReference type="STRING" id="117157.SAMN04489717_2594"/>
<evidence type="ECO:0000313" key="5">
    <source>
        <dbReference type="Proteomes" id="UP000198983"/>
    </source>
</evidence>
<dbReference type="OrthoDB" id="9789398at2"/>
<dbReference type="AlphaFoldDB" id="A0A1H1RY28"/>
<organism evidence="4 5">
    <name type="scientific">Actinopolymorpha singaporensis</name>
    <dbReference type="NCBI Taxonomy" id="117157"/>
    <lineage>
        <taxon>Bacteria</taxon>
        <taxon>Bacillati</taxon>
        <taxon>Actinomycetota</taxon>
        <taxon>Actinomycetes</taxon>
        <taxon>Propionibacteriales</taxon>
        <taxon>Actinopolymorphaceae</taxon>
        <taxon>Actinopolymorpha</taxon>
    </lineage>
</organism>
<dbReference type="RefSeq" id="WP_092653568.1">
    <property type="nucleotide sequence ID" value="NZ_LT629732.1"/>
</dbReference>
<dbReference type="Pfam" id="PF00106">
    <property type="entry name" value="adh_short"/>
    <property type="match status" value="1"/>
</dbReference>
<dbReference type="PRINTS" id="PR00080">
    <property type="entry name" value="SDRFAMILY"/>
</dbReference>
<dbReference type="FunFam" id="3.40.50.720:FF:000084">
    <property type="entry name" value="Short-chain dehydrogenase reductase"/>
    <property type="match status" value="1"/>
</dbReference>
<dbReference type="GO" id="GO:0016616">
    <property type="term" value="F:oxidoreductase activity, acting on the CH-OH group of donors, NAD or NADP as acceptor"/>
    <property type="evidence" value="ECO:0007669"/>
    <property type="project" value="TreeGrafter"/>
</dbReference>
<protein>
    <submittedName>
        <fullName evidence="4">3-oxoacyl-[acyl-carrier protein] reductase</fullName>
    </submittedName>
</protein>
<evidence type="ECO:0000313" key="4">
    <source>
        <dbReference type="EMBL" id="SDS40614.1"/>
    </source>
</evidence>
<dbReference type="Gene3D" id="3.40.50.720">
    <property type="entry name" value="NAD(P)-binding Rossmann-like Domain"/>
    <property type="match status" value="1"/>
</dbReference>
<dbReference type="EMBL" id="LT629732">
    <property type="protein sequence ID" value="SDS40614.1"/>
    <property type="molecule type" value="Genomic_DNA"/>
</dbReference>
<dbReference type="PRINTS" id="PR00081">
    <property type="entry name" value="GDHRDH"/>
</dbReference>
<evidence type="ECO:0000256" key="1">
    <source>
        <dbReference type="ARBA" id="ARBA00006484"/>
    </source>
</evidence>
<evidence type="ECO:0000256" key="2">
    <source>
        <dbReference type="ARBA" id="ARBA00023002"/>
    </source>
</evidence>